<dbReference type="Proteomes" id="UP000467635">
    <property type="component" value="Unassembled WGS sequence"/>
</dbReference>
<name>A0A7X2MG62_9LACO</name>
<reference evidence="1 2" key="1">
    <citation type="submission" date="2019-11" db="EMBL/GenBank/DDBJ databases">
        <title>Draft Genome Sequence of Plant Growth-Promoting Rhizosphere-Associated Bacteria.</title>
        <authorList>
            <person name="Vasilyev I.Y."/>
            <person name="Radchenko V."/>
            <person name="Ilnitskaya E.V."/>
        </authorList>
    </citation>
    <scope>NUCLEOTIDE SEQUENCE [LARGE SCALE GENOMIC DNA]</scope>
    <source>
        <strain evidence="1 2">VRA_01-1sq_f</strain>
    </source>
</reference>
<dbReference type="AlphaFoldDB" id="A0A7X2MG62"/>
<evidence type="ECO:0000313" key="2">
    <source>
        <dbReference type="Proteomes" id="UP000467635"/>
    </source>
</evidence>
<gene>
    <name evidence="1" type="ORF">GKC33_09130</name>
</gene>
<sequence length="135" mass="14995">MKQVYFYDKDTKKFNGYDVIDDTAEIPANATTVEPVDSNGVGLYDPTWNESTHSWDSLTEEEWKKKYTVPEVKPEPTQEEQAAAQQMLAVADLQGKVDTLTSTVDKLSKSNTEMNATLAQIMLQNATNAETNGGK</sequence>
<organism evidence="1 2">
    <name type="scientific">Ligilactobacillus salivarius</name>
    <dbReference type="NCBI Taxonomy" id="1624"/>
    <lineage>
        <taxon>Bacteria</taxon>
        <taxon>Bacillati</taxon>
        <taxon>Bacillota</taxon>
        <taxon>Bacilli</taxon>
        <taxon>Lactobacillales</taxon>
        <taxon>Lactobacillaceae</taxon>
        <taxon>Ligilactobacillus</taxon>
    </lineage>
</organism>
<accession>A0A7X2MG62</accession>
<protein>
    <submittedName>
        <fullName evidence="1">Uncharacterized protein</fullName>
    </submittedName>
</protein>
<proteinExistence type="predicted"/>
<evidence type="ECO:0000313" key="1">
    <source>
        <dbReference type="EMBL" id="MSE08848.1"/>
    </source>
</evidence>
<comment type="caution">
    <text evidence="1">The sequence shown here is derived from an EMBL/GenBank/DDBJ whole genome shotgun (WGS) entry which is preliminary data.</text>
</comment>
<dbReference type="EMBL" id="WKKX01000469">
    <property type="protein sequence ID" value="MSE08848.1"/>
    <property type="molecule type" value="Genomic_DNA"/>
</dbReference>